<dbReference type="EMBL" id="JAIWYP010000007">
    <property type="protein sequence ID" value="KAH3797835.1"/>
    <property type="molecule type" value="Genomic_DNA"/>
</dbReference>
<keyword evidence="2" id="KW-1185">Reference proteome</keyword>
<reference evidence="1" key="1">
    <citation type="journal article" date="2019" name="bioRxiv">
        <title>The Genome of the Zebra Mussel, Dreissena polymorpha: A Resource for Invasive Species Research.</title>
        <authorList>
            <person name="McCartney M.A."/>
            <person name="Auch B."/>
            <person name="Kono T."/>
            <person name="Mallez S."/>
            <person name="Zhang Y."/>
            <person name="Obille A."/>
            <person name="Becker A."/>
            <person name="Abrahante J.E."/>
            <person name="Garbe J."/>
            <person name="Badalamenti J.P."/>
            <person name="Herman A."/>
            <person name="Mangelson H."/>
            <person name="Liachko I."/>
            <person name="Sullivan S."/>
            <person name="Sone E.D."/>
            <person name="Koren S."/>
            <person name="Silverstein K.A.T."/>
            <person name="Beckman K.B."/>
            <person name="Gohl D.M."/>
        </authorList>
    </citation>
    <scope>NUCLEOTIDE SEQUENCE</scope>
    <source>
        <strain evidence="1">Duluth1</strain>
        <tissue evidence="1">Whole animal</tissue>
    </source>
</reference>
<comment type="caution">
    <text evidence="1">The sequence shown here is derived from an EMBL/GenBank/DDBJ whole genome shotgun (WGS) entry which is preliminary data.</text>
</comment>
<dbReference type="Proteomes" id="UP000828390">
    <property type="component" value="Unassembled WGS sequence"/>
</dbReference>
<evidence type="ECO:0000313" key="1">
    <source>
        <dbReference type="EMBL" id="KAH3797835.1"/>
    </source>
</evidence>
<accession>A0A9D4FJX7</accession>
<evidence type="ECO:0000313" key="2">
    <source>
        <dbReference type="Proteomes" id="UP000828390"/>
    </source>
</evidence>
<organism evidence="1 2">
    <name type="scientific">Dreissena polymorpha</name>
    <name type="common">Zebra mussel</name>
    <name type="synonym">Mytilus polymorpha</name>
    <dbReference type="NCBI Taxonomy" id="45954"/>
    <lineage>
        <taxon>Eukaryota</taxon>
        <taxon>Metazoa</taxon>
        <taxon>Spiralia</taxon>
        <taxon>Lophotrochozoa</taxon>
        <taxon>Mollusca</taxon>
        <taxon>Bivalvia</taxon>
        <taxon>Autobranchia</taxon>
        <taxon>Heteroconchia</taxon>
        <taxon>Euheterodonta</taxon>
        <taxon>Imparidentia</taxon>
        <taxon>Neoheterodontei</taxon>
        <taxon>Myida</taxon>
        <taxon>Dreissenoidea</taxon>
        <taxon>Dreissenidae</taxon>
        <taxon>Dreissena</taxon>
    </lineage>
</organism>
<reference evidence="1" key="2">
    <citation type="submission" date="2020-11" db="EMBL/GenBank/DDBJ databases">
        <authorList>
            <person name="McCartney M.A."/>
            <person name="Auch B."/>
            <person name="Kono T."/>
            <person name="Mallez S."/>
            <person name="Becker A."/>
            <person name="Gohl D.M."/>
            <person name="Silverstein K.A.T."/>
            <person name="Koren S."/>
            <person name="Bechman K.B."/>
            <person name="Herman A."/>
            <person name="Abrahante J.E."/>
            <person name="Garbe J."/>
        </authorList>
    </citation>
    <scope>NUCLEOTIDE SEQUENCE</scope>
    <source>
        <strain evidence="1">Duluth1</strain>
        <tissue evidence="1">Whole animal</tissue>
    </source>
</reference>
<dbReference type="AlphaFoldDB" id="A0A9D4FJX7"/>
<protein>
    <submittedName>
        <fullName evidence="1">Uncharacterized protein</fullName>
    </submittedName>
</protein>
<gene>
    <name evidence="1" type="ORF">DPMN_151423</name>
</gene>
<sequence>MFGSKCKFQCDIKYFSRSCSMSGDCNLGCSTNTFGLKCDKPCPNNCHQIEGSSSCVQDDASCKFGCQDSYRGTTCEEG</sequence>
<name>A0A9D4FJX7_DREPO</name>
<proteinExistence type="predicted"/>